<organism evidence="1 2">
    <name type="scientific">Rhodocollybia butyracea</name>
    <dbReference type="NCBI Taxonomy" id="206335"/>
    <lineage>
        <taxon>Eukaryota</taxon>
        <taxon>Fungi</taxon>
        <taxon>Dikarya</taxon>
        <taxon>Basidiomycota</taxon>
        <taxon>Agaricomycotina</taxon>
        <taxon>Agaricomycetes</taxon>
        <taxon>Agaricomycetidae</taxon>
        <taxon>Agaricales</taxon>
        <taxon>Marasmiineae</taxon>
        <taxon>Omphalotaceae</taxon>
        <taxon>Rhodocollybia</taxon>
    </lineage>
</organism>
<dbReference type="Proteomes" id="UP000772434">
    <property type="component" value="Unassembled WGS sequence"/>
</dbReference>
<gene>
    <name evidence="1" type="ORF">BDP27DRAFT_1362886</name>
</gene>
<protein>
    <submittedName>
        <fullName evidence="1">Uncharacterized protein</fullName>
    </submittedName>
</protein>
<evidence type="ECO:0000313" key="1">
    <source>
        <dbReference type="EMBL" id="KAF9069949.1"/>
    </source>
</evidence>
<feature type="non-terminal residue" evidence="1">
    <location>
        <position position="1"/>
    </location>
</feature>
<dbReference type="EMBL" id="JADNRY010000045">
    <property type="protein sequence ID" value="KAF9069949.1"/>
    <property type="molecule type" value="Genomic_DNA"/>
</dbReference>
<reference evidence="1" key="1">
    <citation type="submission" date="2020-11" db="EMBL/GenBank/DDBJ databases">
        <authorList>
            <consortium name="DOE Joint Genome Institute"/>
            <person name="Ahrendt S."/>
            <person name="Riley R."/>
            <person name="Andreopoulos W."/>
            <person name="Labutti K."/>
            <person name="Pangilinan J."/>
            <person name="Ruiz-Duenas F.J."/>
            <person name="Barrasa J.M."/>
            <person name="Sanchez-Garcia M."/>
            <person name="Camarero S."/>
            <person name="Miyauchi S."/>
            <person name="Serrano A."/>
            <person name="Linde D."/>
            <person name="Babiker R."/>
            <person name="Drula E."/>
            <person name="Ayuso-Fernandez I."/>
            <person name="Pacheco R."/>
            <person name="Padilla G."/>
            <person name="Ferreira P."/>
            <person name="Barriuso J."/>
            <person name="Kellner H."/>
            <person name="Castanera R."/>
            <person name="Alfaro M."/>
            <person name="Ramirez L."/>
            <person name="Pisabarro A.G."/>
            <person name="Kuo A."/>
            <person name="Tritt A."/>
            <person name="Lipzen A."/>
            <person name="He G."/>
            <person name="Yan M."/>
            <person name="Ng V."/>
            <person name="Cullen D."/>
            <person name="Martin F."/>
            <person name="Rosso M.-N."/>
            <person name="Henrissat B."/>
            <person name="Hibbett D."/>
            <person name="Martinez A.T."/>
            <person name="Grigoriev I.V."/>
        </authorList>
    </citation>
    <scope>NUCLEOTIDE SEQUENCE</scope>
    <source>
        <strain evidence="1">AH 40177</strain>
    </source>
</reference>
<evidence type="ECO:0000313" key="2">
    <source>
        <dbReference type="Proteomes" id="UP000772434"/>
    </source>
</evidence>
<proteinExistence type="predicted"/>
<comment type="caution">
    <text evidence="1">The sequence shown here is derived from an EMBL/GenBank/DDBJ whole genome shotgun (WGS) entry which is preliminary data.</text>
</comment>
<keyword evidence="2" id="KW-1185">Reference proteome</keyword>
<name>A0A9P5U8J7_9AGAR</name>
<accession>A0A9P5U8J7</accession>
<sequence>MTAGKGTPEAYYKLYLSGNQWSKYKGIPATELTGKMLGSLLDPETQKYIAKHNDELITLPFKAFIARIRDHDLRNKRFPGDGSISIPAFALMSTKMRAAIVVDEQQAAFYHPSLDTTFFRSYYEWVHELDLNRRQQMSLASLPETQVKASLVPDHIRSRI</sequence>
<dbReference type="AlphaFoldDB" id="A0A9P5U8J7"/>